<evidence type="ECO:0000313" key="3">
    <source>
        <dbReference type="Proteomes" id="UP000000763"/>
    </source>
</evidence>
<reference evidence="3" key="2">
    <citation type="journal article" date="2008" name="Nucleic Acids Res.">
        <title>The rice annotation project database (RAP-DB): 2008 update.</title>
        <authorList>
            <consortium name="The rice annotation project (RAP)"/>
        </authorList>
    </citation>
    <scope>GENOME REANNOTATION</scope>
    <source>
        <strain evidence="3">cv. Nipponbare</strain>
    </source>
</reference>
<proteinExistence type="predicted"/>
<sequence>MKSMSSQFCSSKLTYGEEKHGYSSRKEMLGRQTEVDPLSPPSRQPPLNHPLLMAAPLTLPPWLCVTRARLDMDRASQRWMSSSMQEPTYRVVAIVATVT</sequence>
<protein>
    <submittedName>
        <fullName evidence="2">Uncharacterized protein</fullName>
    </submittedName>
</protein>
<dbReference type="AlphaFoldDB" id="Q6H8C0"/>
<feature type="compositionally biased region" description="Basic and acidic residues" evidence="1">
    <location>
        <begin position="16"/>
        <end position="29"/>
    </location>
</feature>
<accession>Q6H8C0</accession>
<reference evidence="3" key="1">
    <citation type="journal article" date="2005" name="Nature">
        <title>The map-based sequence of the rice genome.</title>
        <authorList>
            <consortium name="International rice genome sequencing project (IRGSP)"/>
            <person name="Matsumoto T."/>
            <person name="Wu J."/>
            <person name="Kanamori H."/>
            <person name="Katayose Y."/>
            <person name="Fujisawa M."/>
            <person name="Namiki N."/>
            <person name="Mizuno H."/>
            <person name="Yamamoto K."/>
            <person name="Antonio B.A."/>
            <person name="Baba T."/>
            <person name="Sakata K."/>
            <person name="Nagamura Y."/>
            <person name="Aoki H."/>
            <person name="Arikawa K."/>
            <person name="Arita K."/>
            <person name="Bito T."/>
            <person name="Chiden Y."/>
            <person name="Fujitsuka N."/>
            <person name="Fukunaka R."/>
            <person name="Hamada M."/>
            <person name="Harada C."/>
            <person name="Hayashi A."/>
            <person name="Hijishita S."/>
            <person name="Honda M."/>
            <person name="Hosokawa S."/>
            <person name="Ichikawa Y."/>
            <person name="Idonuma A."/>
            <person name="Iijima M."/>
            <person name="Ikeda M."/>
            <person name="Ikeno M."/>
            <person name="Ito K."/>
            <person name="Ito S."/>
            <person name="Ito T."/>
            <person name="Ito Y."/>
            <person name="Ito Y."/>
            <person name="Iwabuchi A."/>
            <person name="Kamiya K."/>
            <person name="Karasawa W."/>
            <person name="Kurita K."/>
            <person name="Katagiri S."/>
            <person name="Kikuta A."/>
            <person name="Kobayashi H."/>
            <person name="Kobayashi N."/>
            <person name="Machita K."/>
            <person name="Maehara T."/>
            <person name="Masukawa M."/>
            <person name="Mizubayashi T."/>
            <person name="Mukai Y."/>
            <person name="Nagasaki H."/>
            <person name="Nagata Y."/>
            <person name="Naito S."/>
            <person name="Nakashima M."/>
            <person name="Nakama Y."/>
            <person name="Nakamichi Y."/>
            <person name="Nakamura M."/>
            <person name="Meguro A."/>
            <person name="Negishi M."/>
            <person name="Ohta I."/>
            <person name="Ohta T."/>
            <person name="Okamoto M."/>
            <person name="Ono N."/>
            <person name="Saji S."/>
            <person name="Sakaguchi M."/>
            <person name="Sakai K."/>
            <person name="Shibata M."/>
            <person name="Shimokawa T."/>
            <person name="Song J."/>
            <person name="Takazaki Y."/>
            <person name="Terasawa K."/>
            <person name="Tsugane M."/>
            <person name="Tsuji K."/>
            <person name="Ueda S."/>
            <person name="Waki K."/>
            <person name="Yamagata H."/>
            <person name="Yamamoto M."/>
            <person name="Yamamoto S."/>
            <person name="Yamane H."/>
            <person name="Yoshiki S."/>
            <person name="Yoshihara R."/>
            <person name="Yukawa K."/>
            <person name="Zhong H."/>
            <person name="Yano M."/>
            <person name="Yuan Q."/>
            <person name="Ouyang S."/>
            <person name="Liu J."/>
            <person name="Jones K.M."/>
            <person name="Gansberger K."/>
            <person name="Moffat K."/>
            <person name="Hill J."/>
            <person name="Bera J."/>
            <person name="Fadrosh D."/>
            <person name="Jin S."/>
            <person name="Johri S."/>
            <person name="Kim M."/>
            <person name="Overton L."/>
            <person name="Reardon M."/>
            <person name="Tsitrin T."/>
            <person name="Vuong H."/>
            <person name="Weaver B."/>
            <person name="Ciecko A."/>
            <person name="Tallon L."/>
            <person name="Jackson J."/>
            <person name="Pai G."/>
            <person name="Aken S.V."/>
            <person name="Utterback T."/>
            <person name="Reidmuller S."/>
            <person name="Feldblyum T."/>
            <person name="Hsiao J."/>
            <person name="Zismann V."/>
            <person name="Iobst S."/>
            <person name="de Vazeille A.R."/>
            <person name="Buell C.R."/>
            <person name="Ying K."/>
            <person name="Li Y."/>
            <person name="Lu T."/>
            <person name="Huang Y."/>
            <person name="Zhao Q."/>
            <person name="Feng Q."/>
            <person name="Zhang L."/>
            <person name="Zhu J."/>
            <person name="Weng Q."/>
            <person name="Mu J."/>
            <person name="Lu Y."/>
            <person name="Fan D."/>
            <person name="Liu Y."/>
            <person name="Guan J."/>
            <person name="Zhang Y."/>
            <person name="Yu S."/>
            <person name="Liu X."/>
            <person name="Zhang Y."/>
            <person name="Hong G."/>
            <person name="Han B."/>
            <person name="Choisne N."/>
            <person name="Demange N."/>
            <person name="Orjeda G."/>
            <person name="Samain S."/>
            <person name="Cattolico L."/>
            <person name="Pelletier E."/>
            <person name="Couloux A."/>
            <person name="Segurens B."/>
            <person name="Wincker P."/>
            <person name="D'Hont A."/>
            <person name="Scarpelli C."/>
            <person name="Weissenbach J."/>
            <person name="Salanoubat M."/>
            <person name="Quetier F."/>
            <person name="Yu Y."/>
            <person name="Kim H.R."/>
            <person name="Rambo T."/>
            <person name="Currie J."/>
            <person name="Collura K."/>
            <person name="Luo M."/>
            <person name="Yang T."/>
            <person name="Ammiraju J.S.S."/>
            <person name="Engler F."/>
            <person name="Soderlund C."/>
            <person name="Wing R.A."/>
            <person name="Palmer L.E."/>
            <person name="de la Bastide M."/>
            <person name="Spiegel L."/>
            <person name="Nascimento L."/>
            <person name="Zutavern T."/>
            <person name="O'Shaughnessy A."/>
            <person name="Dike S."/>
            <person name="Dedhia N."/>
            <person name="Preston R."/>
            <person name="Balija V."/>
            <person name="McCombie W.R."/>
            <person name="Chow T."/>
            <person name="Chen H."/>
            <person name="Chung M."/>
            <person name="Chen C."/>
            <person name="Shaw J."/>
            <person name="Wu H."/>
            <person name="Hsiao K."/>
            <person name="Chao Y."/>
            <person name="Chu M."/>
            <person name="Cheng C."/>
            <person name="Hour A."/>
            <person name="Lee P."/>
            <person name="Lin S."/>
            <person name="Lin Y."/>
            <person name="Liou J."/>
            <person name="Liu S."/>
            <person name="Hsing Y."/>
            <person name="Raghuvanshi S."/>
            <person name="Mohanty A."/>
            <person name="Bharti A.K."/>
            <person name="Gaur A."/>
            <person name="Gupta V."/>
            <person name="Kumar D."/>
            <person name="Ravi V."/>
            <person name="Vij S."/>
            <person name="Kapur A."/>
            <person name="Khurana P."/>
            <person name="Khurana P."/>
            <person name="Khurana J.P."/>
            <person name="Tyagi A.K."/>
            <person name="Gaikwad K."/>
            <person name="Singh A."/>
            <person name="Dalal V."/>
            <person name="Srivastava S."/>
            <person name="Dixit A."/>
            <person name="Pal A.K."/>
            <person name="Ghazi I.A."/>
            <person name="Yadav M."/>
            <person name="Pandit A."/>
            <person name="Bhargava A."/>
            <person name="Sureshbabu K."/>
            <person name="Batra K."/>
            <person name="Sharma T.R."/>
            <person name="Mohapatra T."/>
            <person name="Singh N.K."/>
            <person name="Messing J."/>
            <person name="Nelson A.B."/>
            <person name="Fuks G."/>
            <person name="Kavchok S."/>
            <person name="Keizer G."/>
            <person name="Linton E."/>
            <person name="Llaca V."/>
            <person name="Song R."/>
            <person name="Tanyolac B."/>
            <person name="Young S."/>
            <person name="Ho-Il K."/>
            <person name="Hahn J.H."/>
            <person name="Sangsakoo G."/>
            <person name="Vanavichit A."/>
            <person name="de Mattos Luiz.A.T."/>
            <person name="Zimmer P.D."/>
            <person name="Malone G."/>
            <person name="Dellagostin O."/>
            <person name="de Oliveira A.C."/>
            <person name="Bevan M."/>
            <person name="Bancroft I."/>
            <person name="Minx P."/>
            <person name="Cordum H."/>
            <person name="Wilson R."/>
            <person name="Cheng Z."/>
            <person name="Jin W."/>
            <person name="Jiang J."/>
            <person name="Leong S.A."/>
            <person name="Iwama H."/>
            <person name="Gojobori T."/>
            <person name="Itoh T."/>
            <person name="Niimura Y."/>
            <person name="Fujii Y."/>
            <person name="Habara T."/>
            <person name="Sakai H."/>
            <person name="Sato Y."/>
            <person name="Wilson G."/>
            <person name="Kumar K."/>
            <person name="McCouch S."/>
            <person name="Juretic N."/>
            <person name="Hoen D."/>
            <person name="Wright S."/>
            <person name="Bruskiewich R."/>
            <person name="Bureau T."/>
            <person name="Miyao A."/>
            <person name="Hirochika H."/>
            <person name="Nishikawa T."/>
            <person name="Kadowaki K."/>
            <person name="Sugiura M."/>
            <person name="Burr B."/>
            <person name="Sasaki T."/>
        </authorList>
    </citation>
    <scope>NUCLEOTIDE SEQUENCE [LARGE SCALE GENOMIC DNA]</scope>
    <source>
        <strain evidence="3">cv. Nipponbare</strain>
    </source>
</reference>
<gene>
    <name evidence="2" type="primary">OJ1006_D05.5</name>
</gene>
<dbReference type="EMBL" id="AP004039">
    <property type="protein sequence ID" value="BAD25029.1"/>
    <property type="molecule type" value="Genomic_DNA"/>
</dbReference>
<dbReference type="Proteomes" id="UP000000763">
    <property type="component" value="Chromosome 2"/>
</dbReference>
<organism evidence="2 3">
    <name type="scientific">Oryza sativa subsp. japonica</name>
    <name type="common">Rice</name>
    <dbReference type="NCBI Taxonomy" id="39947"/>
    <lineage>
        <taxon>Eukaryota</taxon>
        <taxon>Viridiplantae</taxon>
        <taxon>Streptophyta</taxon>
        <taxon>Embryophyta</taxon>
        <taxon>Tracheophyta</taxon>
        <taxon>Spermatophyta</taxon>
        <taxon>Magnoliopsida</taxon>
        <taxon>Liliopsida</taxon>
        <taxon>Poales</taxon>
        <taxon>Poaceae</taxon>
        <taxon>BOP clade</taxon>
        <taxon>Oryzoideae</taxon>
        <taxon>Oryzeae</taxon>
        <taxon>Oryzinae</taxon>
        <taxon>Oryza</taxon>
        <taxon>Oryza sativa</taxon>
    </lineage>
</organism>
<name>Q6H8C0_ORYSJ</name>
<evidence type="ECO:0000256" key="1">
    <source>
        <dbReference type="SAM" id="MobiDB-lite"/>
    </source>
</evidence>
<feature type="compositionally biased region" description="Pro residues" evidence="1">
    <location>
        <begin position="38"/>
        <end position="48"/>
    </location>
</feature>
<evidence type="ECO:0000313" key="2">
    <source>
        <dbReference type="EMBL" id="BAD25029.1"/>
    </source>
</evidence>
<feature type="region of interest" description="Disordered" evidence="1">
    <location>
        <begin position="16"/>
        <end position="49"/>
    </location>
</feature>